<keyword evidence="2" id="KW-0460">Magnesium</keyword>
<dbReference type="HOGENOM" id="CLU_019628_2_1_1"/>
<evidence type="ECO:0008006" key="5">
    <source>
        <dbReference type="Google" id="ProtNLM"/>
    </source>
</evidence>
<protein>
    <recommendedName>
        <fullName evidence="5">Jasmonate O-methyltransferase</fullName>
    </recommendedName>
</protein>
<dbReference type="Pfam" id="PF03492">
    <property type="entry name" value="Methyltransf_7"/>
    <property type="match status" value="1"/>
</dbReference>
<dbReference type="AlphaFoldDB" id="A0A0D9XQY8"/>
<proteinExistence type="predicted"/>
<dbReference type="Gene3D" id="1.10.1200.270">
    <property type="entry name" value="Methyltransferase, alpha-helical capping domain"/>
    <property type="match status" value="1"/>
</dbReference>
<evidence type="ECO:0000313" key="3">
    <source>
        <dbReference type="EnsemblPlants" id="LPERR11G07670.1"/>
    </source>
</evidence>
<dbReference type="PANTHER" id="PTHR31009">
    <property type="entry name" value="S-ADENOSYL-L-METHIONINE:CARBOXYL METHYLTRANSFERASE FAMILY PROTEIN"/>
    <property type="match status" value="1"/>
</dbReference>
<dbReference type="GO" id="GO:0008168">
    <property type="term" value="F:methyltransferase activity"/>
    <property type="evidence" value="ECO:0007669"/>
    <property type="project" value="InterPro"/>
</dbReference>
<dbReference type="InterPro" id="IPR005299">
    <property type="entry name" value="MeTrfase_7"/>
</dbReference>
<evidence type="ECO:0000256" key="2">
    <source>
        <dbReference type="ARBA" id="ARBA00022842"/>
    </source>
</evidence>
<dbReference type="InterPro" id="IPR029063">
    <property type="entry name" value="SAM-dependent_MTases_sf"/>
</dbReference>
<organism evidence="3 4">
    <name type="scientific">Leersia perrieri</name>
    <dbReference type="NCBI Taxonomy" id="77586"/>
    <lineage>
        <taxon>Eukaryota</taxon>
        <taxon>Viridiplantae</taxon>
        <taxon>Streptophyta</taxon>
        <taxon>Embryophyta</taxon>
        <taxon>Tracheophyta</taxon>
        <taxon>Spermatophyta</taxon>
        <taxon>Magnoliopsida</taxon>
        <taxon>Liliopsida</taxon>
        <taxon>Poales</taxon>
        <taxon>Poaceae</taxon>
        <taxon>BOP clade</taxon>
        <taxon>Oryzoideae</taxon>
        <taxon>Oryzeae</taxon>
        <taxon>Oryzinae</taxon>
        <taxon>Leersia</taxon>
    </lineage>
</organism>
<dbReference type="EnsemblPlants" id="LPERR11G07670.1">
    <property type="protein sequence ID" value="LPERR11G07670.1"/>
    <property type="gene ID" value="LPERR11G07670"/>
</dbReference>
<dbReference type="SUPFAM" id="SSF53335">
    <property type="entry name" value="S-adenosyl-L-methionine-dependent methyltransferases"/>
    <property type="match status" value="1"/>
</dbReference>
<evidence type="ECO:0000256" key="1">
    <source>
        <dbReference type="ARBA" id="ARBA00022723"/>
    </source>
</evidence>
<dbReference type="STRING" id="77586.A0A0D9XQY8"/>
<dbReference type="Gene3D" id="3.40.50.150">
    <property type="entry name" value="Vaccinia Virus protein VP39"/>
    <property type="match status" value="1"/>
</dbReference>
<reference evidence="3 4" key="1">
    <citation type="submission" date="2012-08" db="EMBL/GenBank/DDBJ databases">
        <title>Oryza genome evolution.</title>
        <authorList>
            <person name="Wing R.A."/>
        </authorList>
    </citation>
    <scope>NUCLEOTIDE SEQUENCE</scope>
</reference>
<sequence>MKIERDFHMTKGDGETSYAGNSRIQRRAIRLTVPMVEKAIRELSMDLHPQSMVIADLGCSSGPNTLLFISTAIAAICENLANTTIESPMDAQFFLNDLPGNDFNQIFQSLEQFEQSIAQNCSHKGLQPPPHYIVGVPGSFYTRLFPCNSVHLFHSSFSLMWLSQVPEHLDGNMNEGNIHIGETTPLSVAKLYQDQFEKDFSRFLRMRCKELVPGGHMVLTVLGRKSNDMFHAGGMTTAFELLSKALHALVAKGNVEKRELDSFNVPIYLPSAHELRQLVQKNELLDIGDIHIISTSWNPIDDDSGLAVDGAAAAQAAGKSISATLRAVMESLIVSHFRESIVDELFAVFAHNITNHIENEIEKSSLTVISLSLQARQ</sequence>
<keyword evidence="1" id="KW-0479">Metal-binding</keyword>
<dbReference type="Proteomes" id="UP000032180">
    <property type="component" value="Chromosome 11"/>
</dbReference>
<dbReference type="InterPro" id="IPR042086">
    <property type="entry name" value="MeTrfase_capping"/>
</dbReference>
<dbReference type="GO" id="GO:0046872">
    <property type="term" value="F:metal ion binding"/>
    <property type="evidence" value="ECO:0007669"/>
    <property type="project" value="UniProtKB-KW"/>
</dbReference>
<evidence type="ECO:0000313" key="4">
    <source>
        <dbReference type="Proteomes" id="UP000032180"/>
    </source>
</evidence>
<keyword evidence="4" id="KW-1185">Reference proteome</keyword>
<dbReference type="Gramene" id="LPERR11G07670.1">
    <property type="protein sequence ID" value="LPERR11G07670.1"/>
    <property type="gene ID" value="LPERR11G07670"/>
</dbReference>
<accession>A0A0D9XQY8</accession>
<reference evidence="3" key="3">
    <citation type="submission" date="2015-04" db="UniProtKB">
        <authorList>
            <consortium name="EnsemblPlants"/>
        </authorList>
    </citation>
    <scope>IDENTIFICATION</scope>
</reference>
<reference evidence="4" key="2">
    <citation type="submission" date="2013-12" db="EMBL/GenBank/DDBJ databases">
        <authorList>
            <person name="Yu Y."/>
            <person name="Lee S."/>
            <person name="de Baynast K."/>
            <person name="Wissotski M."/>
            <person name="Liu L."/>
            <person name="Talag J."/>
            <person name="Goicoechea J."/>
            <person name="Angelova A."/>
            <person name="Jetty R."/>
            <person name="Kudrna D."/>
            <person name="Golser W."/>
            <person name="Rivera L."/>
            <person name="Zhang J."/>
            <person name="Wing R."/>
        </authorList>
    </citation>
    <scope>NUCLEOTIDE SEQUENCE</scope>
</reference>
<name>A0A0D9XQY8_9ORYZ</name>
<dbReference type="eggNOG" id="ENOG502QQVK">
    <property type="taxonomic scope" value="Eukaryota"/>
</dbReference>
<dbReference type="FunFam" id="3.40.50.150:FF:000530">
    <property type="entry name" value="Os11g0256900 protein"/>
    <property type="match status" value="1"/>
</dbReference>